<keyword evidence="2" id="KW-0723">Serine/threonine-protein kinase</keyword>
<dbReference type="PROSITE" id="PS00108">
    <property type="entry name" value="PROTEIN_KINASE_ST"/>
    <property type="match status" value="1"/>
</dbReference>
<keyword evidence="3" id="KW-0808">Transferase</keyword>
<accession>A0AA41N301</accession>
<organism evidence="10 11">
    <name type="scientific">Sciurus carolinensis</name>
    <name type="common">Eastern gray squirrel</name>
    <dbReference type="NCBI Taxonomy" id="30640"/>
    <lineage>
        <taxon>Eukaryota</taxon>
        <taxon>Metazoa</taxon>
        <taxon>Chordata</taxon>
        <taxon>Craniata</taxon>
        <taxon>Vertebrata</taxon>
        <taxon>Euteleostomi</taxon>
        <taxon>Mammalia</taxon>
        <taxon>Eutheria</taxon>
        <taxon>Euarchontoglires</taxon>
        <taxon>Glires</taxon>
        <taxon>Rodentia</taxon>
        <taxon>Sciuromorpha</taxon>
        <taxon>Sciuridae</taxon>
        <taxon>Sciurinae</taxon>
        <taxon>Sciurini</taxon>
        <taxon>Sciurus</taxon>
    </lineage>
</organism>
<dbReference type="AlphaFoldDB" id="A0AA41N301"/>
<evidence type="ECO:0000256" key="3">
    <source>
        <dbReference type="ARBA" id="ARBA00022679"/>
    </source>
</evidence>
<dbReference type="SMART" id="SM00220">
    <property type="entry name" value="S_TKc"/>
    <property type="match status" value="1"/>
</dbReference>
<comment type="catalytic activity">
    <reaction evidence="7">
        <text>L-threonyl-[protein] + ATP = O-phospho-L-threonyl-[protein] + ADP + H(+)</text>
        <dbReference type="Rhea" id="RHEA:46608"/>
        <dbReference type="Rhea" id="RHEA-COMP:11060"/>
        <dbReference type="Rhea" id="RHEA-COMP:11605"/>
        <dbReference type="ChEBI" id="CHEBI:15378"/>
        <dbReference type="ChEBI" id="CHEBI:30013"/>
        <dbReference type="ChEBI" id="CHEBI:30616"/>
        <dbReference type="ChEBI" id="CHEBI:61977"/>
        <dbReference type="ChEBI" id="CHEBI:456216"/>
        <dbReference type="EC" id="2.7.11.1"/>
    </reaction>
</comment>
<evidence type="ECO:0000256" key="6">
    <source>
        <dbReference type="ARBA" id="ARBA00022840"/>
    </source>
</evidence>
<dbReference type="InterPro" id="IPR000719">
    <property type="entry name" value="Prot_kinase_dom"/>
</dbReference>
<evidence type="ECO:0000256" key="1">
    <source>
        <dbReference type="ARBA" id="ARBA00012513"/>
    </source>
</evidence>
<dbReference type="GO" id="GO:0035556">
    <property type="term" value="P:intracellular signal transduction"/>
    <property type="evidence" value="ECO:0007669"/>
    <property type="project" value="TreeGrafter"/>
</dbReference>
<dbReference type="SUPFAM" id="SSF56112">
    <property type="entry name" value="Protein kinase-like (PK-like)"/>
    <property type="match status" value="1"/>
</dbReference>
<keyword evidence="5 10" id="KW-0418">Kinase</keyword>
<dbReference type="Proteomes" id="UP001166674">
    <property type="component" value="Unassembled WGS sequence"/>
</dbReference>
<keyword evidence="4" id="KW-0547">Nucleotide-binding</keyword>
<feature type="domain" description="Protein kinase" evidence="9">
    <location>
        <begin position="1"/>
        <end position="145"/>
    </location>
</feature>
<reference evidence="10" key="1">
    <citation type="submission" date="2020-03" db="EMBL/GenBank/DDBJ databases">
        <title>Studies in the Genomics of Life Span.</title>
        <authorList>
            <person name="Glass D."/>
        </authorList>
    </citation>
    <scope>NUCLEOTIDE SEQUENCE</scope>
    <source>
        <strain evidence="10">SUZIE</strain>
        <tissue evidence="10">Muscle</tissue>
    </source>
</reference>
<dbReference type="PANTHER" id="PTHR24346">
    <property type="entry name" value="MAP/MICROTUBULE AFFINITY-REGULATING KINASE"/>
    <property type="match status" value="1"/>
</dbReference>
<protein>
    <recommendedName>
        <fullName evidence="1">non-specific serine/threonine protein kinase</fullName>
        <ecNumber evidence="1">2.7.11.1</ecNumber>
    </recommendedName>
</protein>
<dbReference type="GO" id="GO:0005737">
    <property type="term" value="C:cytoplasm"/>
    <property type="evidence" value="ECO:0007669"/>
    <property type="project" value="TreeGrafter"/>
</dbReference>
<dbReference type="Gene3D" id="1.10.510.10">
    <property type="entry name" value="Transferase(Phosphotransferase) domain 1"/>
    <property type="match status" value="1"/>
</dbReference>
<dbReference type="PROSITE" id="PS50011">
    <property type="entry name" value="PROTEIN_KINASE_DOM"/>
    <property type="match status" value="1"/>
</dbReference>
<evidence type="ECO:0000256" key="7">
    <source>
        <dbReference type="ARBA" id="ARBA00047899"/>
    </source>
</evidence>
<evidence type="ECO:0000256" key="4">
    <source>
        <dbReference type="ARBA" id="ARBA00022741"/>
    </source>
</evidence>
<dbReference type="InterPro" id="IPR011009">
    <property type="entry name" value="Kinase-like_dom_sf"/>
</dbReference>
<sequence>MVRDHAGGGQLLTTSRRVACRRKRLVCAVAFCHDRGIVHQDLKPENIMVDATGHIKLINFGFSTRVMCGQKLNKFRGTLSHFAPKSILRQVYEGPPVDTWSLGVTLYFMLTGRHPFMGHTPKDMLRHIVLGAYRDLLRAGWYLCC</sequence>
<dbReference type="PANTHER" id="PTHR24346:SF82">
    <property type="entry name" value="KP78A-RELATED"/>
    <property type="match status" value="1"/>
</dbReference>
<dbReference type="InterPro" id="IPR008271">
    <property type="entry name" value="Ser/Thr_kinase_AS"/>
</dbReference>
<keyword evidence="11" id="KW-1185">Reference proteome</keyword>
<evidence type="ECO:0000313" key="10">
    <source>
        <dbReference type="EMBL" id="MBZ3882801.1"/>
    </source>
</evidence>
<dbReference type="GO" id="GO:0005524">
    <property type="term" value="F:ATP binding"/>
    <property type="evidence" value="ECO:0007669"/>
    <property type="project" value="UniProtKB-KW"/>
</dbReference>
<name>A0AA41N301_SCICA</name>
<comment type="caution">
    <text evidence="10">The sequence shown here is derived from an EMBL/GenBank/DDBJ whole genome shotgun (WGS) entry which is preliminary data.</text>
</comment>
<dbReference type="EMBL" id="JAATJV010383666">
    <property type="protein sequence ID" value="MBZ3882801.1"/>
    <property type="molecule type" value="Genomic_DNA"/>
</dbReference>
<dbReference type="GO" id="GO:0004674">
    <property type="term" value="F:protein serine/threonine kinase activity"/>
    <property type="evidence" value="ECO:0007669"/>
    <property type="project" value="UniProtKB-KW"/>
</dbReference>
<comment type="catalytic activity">
    <reaction evidence="8">
        <text>L-seryl-[protein] + ATP = O-phospho-L-seryl-[protein] + ADP + H(+)</text>
        <dbReference type="Rhea" id="RHEA:17989"/>
        <dbReference type="Rhea" id="RHEA-COMP:9863"/>
        <dbReference type="Rhea" id="RHEA-COMP:11604"/>
        <dbReference type="ChEBI" id="CHEBI:15378"/>
        <dbReference type="ChEBI" id="CHEBI:29999"/>
        <dbReference type="ChEBI" id="CHEBI:30616"/>
        <dbReference type="ChEBI" id="CHEBI:83421"/>
        <dbReference type="ChEBI" id="CHEBI:456216"/>
        <dbReference type="EC" id="2.7.11.1"/>
    </reaction>
</comment>
<dbReference type="Pfam" id="PF00069">
    <property type="entry name" value="Pkinase"/>
    <property type="match status" value="1"/>
</dbReference>
<evidence type="ECO:0000256" key="5">
    <source>
        <dbReference type="ARBA" id="ARBA00022777"/>
    </source>
</evidence>
<evidence type="ECO:0000313" key="11">
    <source>
        <dbReference type="Proteomes" id="UP001166674"/>
    </source>
</evidence>
<evidence type="ECO:0000256" key="8">
    <source>
        <dbReference type="ARBA" id="ARBA00048679"/>
    </source>
</evidence>
<proteinExistence type="predicted"/>
<evidence type="ECO:0000256" key="2">
    <source>
        <dbReference type="ARBA" id="ARBA00022527"/>
    </source>
</evidence>
<dbReference type="EC" id="2.7.11.1" evidence="1"/>
<keyword evidence="6" id="KW-0067">ATP-binding</keyword>
<evidence type="ECO:0000259" key="9">
    <source>
        <dbReference type="PROSITE" id="PS50011"/>
    </source>
</evidence>
<gene>
    <name evidence="10" type="ORF">SUZIE_169755</name>
</gene>